<dbReference type="Proteomes" id="UP000001903">
    <property type="component" value="Plasmid pHTUR01"/>
</dbReference>
<evidence type="ECO:0000313" key="2">
    <source>
        <dbReference type="Proteomes" id="UP000001903"/>
    </source>
</evidence>
<organism evidence="1 2">
    <name type="scientific">Haloterrigena turkmenica (strain ATCC 51198 / DSM 5511 / JCM 9101 / NCIMB 13204 / VKM B-1734 / 4k)</name>
    <name type="common">Halococcus turkmenicus</name>
    <dbReference type="NCBI Taxonomy" id="543526"/>
    <lineage>
        <taxon>Archaea</taxon>
        <taxon>Methanobacteriati</taxon>
        <taxon>Methanobacteriota</taxon>
        <taxon>Stenosarchaea group</taxon>
        <taxon>Halobacteria</taxon>
        <taxon>Halobacteriales</taxon>
        <taxon>Natrialbaceae</taxon>
        <taxon>Haloterrigena</taxon>
    </lineage>
</organism>
<sequence>MHTDVTLCASKADQFKQIQQRLEDRRGHDLSRTEAVGILSLSC</sequence>
<accession>D2S0J5</accession>
<dbReference type="EMBL" id="CP001861">
    <property type="protein sequence ID" value="ADB62892.1"/>
    <property type="molecule type" value="Genomic_DNA"/>
</dbReference>
<name>D2S0J5_HALTV</name>
<proteinExistence type="predicted"/>
<dbReference type="KEGG" id="htu:Htur_4052"/>
<keyword evidence="1" id="KW-0614">Plasmid</keyword>
<reference evidence="1 2" key="1">
    <citation type="journal article" date="2010" name="Stand. Genomic Sci.">
        <title>Complete genome sequence of Haloterrigena turkmenica type strain (4k).</title>
        <authorList>
            <person name="Saunders E."/>
            <person name="Tindall B.J."/>
            <person name="Fahnrich R."/>
            <person name="Lapidus A."/>
            <person name="Copeland A."/>
            <person name="Del Rio T.G."/>
            <person name="Lucas S."/>
            <person name="Chen F."/>
            <person name="Tice H."/>
            <person name="Cheng J.F."/>
            <person name="Han C."/>
            <person name="Detter J.C."/>
            <person name="Bruce D."/>
            <person name="Goodwin L."/>
            <person name="Chain P."/>
            <person name="Pitluck S."/>
            <person name="Pati A."/>
            <person name="Ivanova N."/>
            <person name="Mavromatis K."/>
            <person name="Chen A."/>
            <person name="Palaniappan K."/>
            <person name="Land M."/>
            <person name="Hauser L."/>
            <person name="Chang Y.J."/>
            <person name="Jeffries C.D."/>
            <person name="Brettin T."/>
            <person name="Rohde M."/>
            <person name="Goker M."/>
            <person name="Bristow J."/>
            <person name="Eisen J.A."/>
            <person name="Markowitz V."/>
            <person name="Hugenholtz P."/>
            <person name="Klenk H.P."/>
            <person name="Kyrpides N.C."/>
        </authorList>
    </citation>
    <scope>NUCLEOTIDE SEQUENCE [LARGE SCALE GENOMIC DNA]</scope>
    <source>
        <strain evidence="2">ATCC 51198 / DSM 5511 / JCM 9101 / NCIMB 13204 / VKM B-1734 / 4k</strain>
    </source>
</reference>
<dbReference type="AlphaFoldDB" id="D2S0J5"/>
<geneLocation type="plasmid" evidence="1 2">
    <name>pHTUR01</name>
</geneLocation>
<evidence type="ECO:0000313" key="1">
    <source>
        <dbReference type="EMBL" id="ADB62892.1"/>
    </source>
</evidence>
<gene>
    <name evidence="1" type="ordered locus">Htur_4052</name>
</gene>
<dbReference type="HOGENOM" id="CLU_3227742_0_0_2"/>
<protein>
    <submittedName>
        <fullName evidence="1">Uncharacterized protein</fullName>
    </submittedName>
</protein>
<keyword evidence="2" id="KW-1185">Reference proteome</keyword>